<evidence type="ECO:0000313" key="3">
    <source>
        <dbReference type="Proteomes" id="UP001165568"/>
    </source>
</evidence>
<evidence type="ECO:0000313" key="4">
    <source>
        <dbReference type="Proteomes" id="UP001165569"/>
    </source>
</evidence>
<dbReference type="RefSeq" id="WP_264090574.1">
    <property type="nucleotide sequence ID" value="NZ_JAMPJU010000008.1"/>
</dbReference>
<dbReference type="Proteomes" id="UP001165569">
    <property type="component" value="Unassembled WGS sequence"/>
</dbReference>
<proteinExistence type="predicted"/>
<reference evidence="1" key="1">
    <citation type="submission" date="2022-04" db="EMBL/GenBank/DDBJ databases">
        <title>Brenneria sp. isolated from walnut trees in Serbia.</title>
        <authorList>
            <person name="Gasic K."/>
            <person name="Zlatkovic N."/>
            <person name="Kuzmanovic N."/>
        </authorList>
    </citation>
    <scope>NUCLEOTIDE SEQUENCE</scope>
    <source>
        <strain evidence="2">KBI 423</strain>
        <strain evidence="1">KBI 447</strain>
    </source>
</reference>
<evidence type="ECO:0000313" key="1">
    <source>
        <dbReference type="EMBL" id="MCV9879506.1"/>
    </source>
</evidence>
<dbReference type="EMBL" id="JAMPJT010000008">
    <property type="protein sequence ID" value="MCV9879506.1"/>
    <property type="molecule type" value="Genomic_DNA"/>
</dbReference>
<gene>
    <name evidence="1" type="ORF">NC803_11690</name>
    <name evidence="2" type="ORF">NC856_11515</name>
</gene>
<dbReference type="AlphaFoldDB" id="A0AA41XZ65"/>
<keyword evidence="3" id="KW-1185">Reference proteome</keyword>
<accession>A0AA41XZ65</accession>
<sequence length="45" mass="5009">MNFHQNEVSVTYQPLRVSAEGKMLVLDALQDWPDGKFNDNANSAG</sequence>
<organism evidence="1 4">
    <name type="scientific">Brenneria izbisi</name>
    <dbReference type="NCBI Taxonomy" id="2939450"/>
    <lineage>
        <taxon>Bacteria</taxon>
        <taxon>Pseudomonadati</taxon>
        <taxon>Pseudomonadota</taxon>
        <taxon>Gammaproteobacteria</taxon>
        <taxon>Enterobacterales</taxon>
        <taxon>Pectobacteriaceae</taxon>
        <taxon>Brenneria</taxon>
    </lineage>
</organism>
<protein>
    <submittedName>
        <fullName evidence="1">Uncharacterized protein</fullName>
    </submittedName>
</protein>
<comment type="caution">
    <text evidence="1">The sequence shown here is derived from an EMBL/GenBank/DDBJ whole genome shotgun (WGS) entry which is preliminary data.</text>
</comment>
<dbReference type="Proteomes" id="UP001165568">
    <property type="component" value="Unassembled WGS sequence"/>
</dbReference>
<dbReference type="EMBL" id="JAMPJU010000008">
    <property type="protein sequence ID" value="MCV9882895.1"/>
    <property type="molecule type" value="Genomic_DNA"/>
</dbReference>
<name>A0AA41XZ65_9GAMM</name>
<evidence type="ECO:0000313" key="2">
    <source>
        <dbReference type="EMBL" id="MCV9882895.1"/>
    </source>
</evidence>